<protein>
    <submittedName>
        <fullName evidence="2">Uncharacterized protein</fullName>
    </submittedName>
</protein>
<evidence type="ECO:0000313" key="3">
    <source>
        <dbReference type="Proteomes" id="UP000195897"/>
    </source>
</evidence>
<proteinExistence type="predicted"/>
<accession>A0A1Y4LEZ1</accession>
<feature type="signal peptide" evidence="1">
    <location>
        <begin position="1"/>
        <end position="22"/>
    </location>
</feature>
<name>A0A1Y4LEZ1_9FIRM</name>
<organism evidence="2 3">
    <name type="scientific">Butyricicoccus pullicaecorum</name>
    <dbReference type="NCBI Taxonomy" id="501571"/>
    <lineage>
        <taxon>Bacteria</taxon>
        <taxon>Bacillati</taxon>
        <taxon>Bacillota</taxon>
        <taxon>Clostridia</taxon>
        <taxon>Eubacteriales</taxon>
        <taxon>Butyricicoccaceae</taxon>
        <taxon>Butyricicoccus</taxon>
    </lineage>
</organism>
<keyword evidence="1" id="KW-0732">Signal</keyword>
<dbReference type="Proteomes" id="UP000195897">
    <property type="component" value="Unassembled WGS sequence"/>
</dbReference>
<dbReference type="RefSeq" id="WP_087372824.1">
    <property type="nucleotide sequence ID" value="NZ_NFKK01000008.1"/>
</dbReference>
<reference evidence="3" key="1">
    <citation type="submission" date="2017-04" db="EMBL/GenBank/DDBJ databases">
        <title>Function of individual gut microbiota members based on whole genome sequencing of pure cultures obtained from chicken caecum.</title>
        <authorList>
            <person name="Medvecky M."/>
            <person name="Cejkova D."/>
            <person name="Polansky O."/>
            <person name="Karasova D."/>
            <person name="Kubasova T."/>
            <person name="Cizek A."/>
            <person name="Rychlik I."/>
        </authorList>
    </citation>
    <scope>NUCLEOTIDE SEQUENCE [LARGE SCALE GENOMIC DNA]</scope>
    <source>
        <strain evidence="3">An180</strain>
    </source>
</reference>
<evidence type="ECO:0000256" key="1">
    <source>
        <dbReference type="SAM" id="SignalP"/>
    </source>
</evidence>
<dbReference type="EMBL" id="NFKK01000008">
    <property type="protein sequence ID" value="OUP52662.1"/>
    <property type="molecule type" value="Genomic_DNA"/>
</dbReference>
<sequence length="213" mass="22757">MNRAPIILGIALIIAAIAPGRAQTTATAAPTEQNAVVQQIPLDAAQQSTTSLKTADGLMEGFTYSLTFSQPDGLTGELASVQSYPNQWGGAEVDRLSTAQAIEMTGKWDSVPQATNLTLETPGKDIERVEVEFDPNTAYDPKTGLPMTELSNYSVQSVSMIPSEDGEVTACSFPVSFLSPDGEQDYDQVFCIIHITFRDGDSCDIGCALTRKA</sequence>
<feature type="chain" id="PRO_5039516594" evidence="1">
    <location>
        <begin position="23"/>
        <end position="213"/>
    </location>
</feature>
<comment type="caution">
    <text evidence="2">The sequence shown here is derived from an EMBL/GenBank/DDBJ whole genome shotgun (WGS) entry which is preliminary data.</text>
</comment>
<evidence type="ECO:0000313" key="2">
    <source>
        <dbReference type="EMBL" id="OUP52662.1"/>
    </source>
</evidence>
<gene>
    <name evidence="2" type="ORF">B5F17_08120</name>
</gene>
<dbReference type="AlphaFoldDB" id="A0A1Y4LEZ1"/>